<dbReference type="HOGENOM" id="CLU_1559666_0_0_11"/>
<dbReference type="KEGG" id="ams:AMIS_1130"/>
<dbReference type="RefSeq" id="WP_014440233.1">
    <property type="nucleotide sequence ID" value="NC_017093.1"/>
</dbReference>
<dbReference type="Proteomes" id="UP000007882">
    <property type="component" value="Chromosome"/>
</dbReference>
<accession>I0GX46</accession>
<proteinExistence type="predicted"/>
<sequence length="171" mass="19040">MLLAYVDESYSADWYYMAAMLCDGPGAQALTAALDAAVIKAVKSFGVPEEAELHGYELFNGSGWWTGVPVRARADLHGYLRYGTHGYRGRRLTRIVDTMHFAPSSASRLVQAIDLVVFLYRRIQTHTESDSRATRANAALWDRIAPKISHQHCWYPQPAPERTKAPRSGGA</sequence>
<evidence type="ECO:0000313" key="1">
    <source>
        <dbReference type="EMBL" id="BAL85333.1"/>
    </source>
</evidence>
<organism evidence="1 2">
    <name type="scientific">Actinoplanes missouriensis (strain ATCC 14538 / DSM 43046 / CBS 188.64 / JCM 3121 / NBRC 102363 / NCIMB 12654 / NRRL B-3342 / UNCC 431)</name>
    <dbReference type="NCBI Taxonomy" id="512565"/>
    <lineage>
        <taxon>Bacteria</taxon>
        <taxon>Bacillati</taxon>
        <taxon>Actinomycetota</taxon>
        <taxon>Actinomycetes</taxon>
        <taxon>Micromonosporales</taxon>
        <taxon>Micromonosporaceae</taxon>
        <taxon>Actinoplanes</taxon>
    </lineage>
</organism>
<evidence type="ECO:0008006" key="3">
    <source>
        <dbReference type="Google" id="ProtNLM"/>
    </source>
</evidence>
<evidence type="ECO:0000313" key="2">
    <source>
        <dbReference type="Proteomes" id="UP000007882"/>
    </source>
</evidence>
<reference evidence="1 2" key="1">
    <citation type="submission" date="2012-02" db="EMBL/GenBank/DDBJ databases">
        <title>Complete genome sequence of Actinoplanes missouriensis 431 (= NBRC 102363).</title>
        <authorList>
            <person name="Ohnishi Y."/>
            <person name="Ishikawa J."/>
            <person name="Sekine M."/>
            <person name="Hosoyama A."/>
            <person name="Harada T."/>
            <person name="Narita H."/>
            <person name="Hata T."/>
            <person name="Konno Y."/>
            <person name="Tutikane K."/>
            <person name="Fujita N."/>
            <person name="Horinouchi S."/>
            <person name="Hayakawa M."/>
        </authorList>
    </citation>
    <scope>NUCLEOTIDE SEQUENCE [LARGE SCALE GENOMIC DNA]</scope>
    <source>
        <strain evidence="2">ATCC 14538 / DSM 43046 / CBS 188.64 / JCM 3121 / NBRC 102363 / NCIMB 12654 / NRRL B-3342 / UNCC 431</strain>
    </source>
</reference>
<name>I0GX46_ACTM4</name>
<protein>
    <recommendedName>
        <fullName evidence="3">DUF3800 domain-containing protein</fullName>
    </recommendedName>
</protein>
<dbReference type="InterPro" id="IPR024524">
    <property type="entry name" value="DUF3800"/>
</dbReference>
<dbReference type="PATRIC" id="fig|512565.3.peg.115"/>
<dbReference type="AlphaFoldDB" id="I0GX46"/>
<dbReference type="Pfam" id="PF12686">
    <property type="entry name" value="DUF3800"/>
    <property type="match status" value="1"/>
</dbReference>
<dbReference type="EMBL" id="AP012319">
    <property type="protein sequence ID" value="BAL85333.1"/>
    <property type="molecule type" value="Genomic_DNA"/>
</dbReference>
<keyword evidence="2" id="KW-1185">Reference proteome</keyword>
<gene>
    <name evidence="1" type="ordered locus">AMIS_1130</name>
</gene>
<dbReference type="OrthoDB" id="3243307at2"/>